<evidence type="ECO:0000256" key="1">
    <source>
        <dbReference type="ARBA" id="ARBA00022553"/>
    </source>
</evidence>
<accession>A0A0D7LFB5</accession>
<dbReference type="Pfam" id="PF00072">
    <property type="entry name" value="Response_reg"/>
    <property type="match status" value="1"/>
</dbReference>
<keyword evidence="3" id="KW-0067">ATP-binding</keyword>
<dbReference type="Gene3D" id="3.40.50.300">
    <property type="entry name" value="P-loop containing nucleotide triphosphate hydrolases"/>
    <property type="match status" value="1"/>
</dbReference>
<dbReference type="InterPro" id="IPR002078">
    <property type="entry name" value="Sigma_54_int"/>
</dbReference>
<evidence type="ECO:0000256" key="2">
    <source>
        <dbReference type="ARBA" id="ARBA00022741"/>
    </source>
</evidence>
<dbReference type="Gene3D" id="1.10.10.60">
    <property type="entry name" value="Homeodomain-like"/>
    <property type="match status" value="1"/>
</dbReference>
<feature type="modified residue" description="4-aspartylphosphate" evidence="7">
    <location>
        <position position="56"/>
    </location>
</feature>
<evidence type="ECO:0000313" key="12">
    <source>
        <dbReference type="Proteomes" id="UP000512222"/>
    </source>
</evidence>
<dbReference type="FunFam" id="3.40.50.2300:FF:000018">
    <property type="entry name" value="DNA-binding transcriptional regulator NtrC"/>
    <property type="match status" value="1"/>
</dbReference>
<name>A0A0D7LFB5_CITFR</name>
<dbReference type="NCBIfam" id="NF047793">
    <property type="entry name" value="ResRegPgtA"/>
    <property type="match status" value="1"/>
</dbReference>
<evidence type="ECO:0000259" key="9">
    <source>
        <dbReference type="PROSITE" id="PS50110"/>
    </source>
</evidence>
<dbReference type="PANTHER" id="PTHR32071">
    <property type="entry name" value="TRANSCRIPTIONAL REGULATORY PROTEIN"/>
    <property type="match status" value="1"/>
</dbReference>
<dbReference type="SMART" id="SM00448">
    <property type="entry name" value="REC"/>
    <property type="match status" value="1"/>
</dbReference>
<evidence type="ECO:0000313" key="13">
    <source>
        <dbReference type="Proteomes" id="UP001164536"/>
    </source>
</evidence>
<dbReference type="AlphaFoldDB" id="A0A0D7LFB5"/>
<dbReference type="Pfam" id="PF02954">
    <property type="entry name" value="HTH_8"/>
    <property type="match status" value="1"/>
</dbReference>
<dbReference type="OrthoDB" id="9802186at2"/>
<dbReference type="EMBL" id="CP114564">
    <property type="protein sequence ID" value="WAZ58631.1"/>
    <property type="molecule type" value="Genomic_DNA"/>
</dbReference>
<dbReference type="InterPro" id="IPR001789">
    <property type="entry name" value="Sig_transdc_resp-reg_receiver"/>
</dbReference>
<dbReference type="PANTHER" id="PTHR32071:SF29">
    <property type="entry name" value="PHOSPHOGLYCERATE TRANSPORT SYSTEM TRANSCRIPTIONAL REGULATORY PROTEIN PGTA"/>
    <property type="match status" value="1"/>
</dbReference>
<dbReference type="Pfam" id="PF14532">
    <property type="entry name" value="Sigma54_activ_2"/>
    <property type="match status" value="1"/>
</dbReference>
<reference evidence="11" key="3">
    <citation type="submission" date="2022-12" db="EMBL/GenBank/DDBJ databases">
        <title>2953647.</title>
        <authorList>
            <person name="Hergert J."/>
            <person name="Casey R."/>
            <person name="Wagner J."/>
            <person name="Young E.L."/>
            <person name="Oakeson K.F."/>
        </authorList>
    </citation>
    <scope>NUCLEOTIDE SEQUENCE</scope>
    <source>
        <strain evidence="11">2953647</strain>
    </source>
</reference>
<organism evidence="10 12">
    <name type="scientific">Citrobacter freundii</name>
    <dbReference type="NCBI Taxonomy" id="546"/>
    <lineage>
        <taxon>Bacteria</taxon>
        <taxon>Pseudomonadati</taxon>
        <taxon>Pseudomonadota</taxon>
        <taxon>Gammaproteobacteria</taxon>
        <taxon>Enterobacterales</taxon>
        <taxon>Enterobacteriaceae</taxon>
        <taxon>Citrobacter</taxon>
        <taxon>Citrobacter freundii complex</taxon>
    </lineage>
</organism>
<sequence length="415" mass="47338">MLSDEYSVLLIDDDADVLDAYTLLLEQEGYHVFACSNPFDARNWLQADWPGIVLSDVCMPGCNGIDLMTLFHQDDNQLPILLITGHGDVPMAVDAVKKGAWDFLQKPVDPGKLLVLVEDALRQRKSVIARRHYCQQKLQVELVGYSDWVNQYRQRLRQLAETDIAVWFYGEPGTGRMTGARYLHQLGRSAEGAFIRGELTPGNSEQLNDLIAQAQGGTLVLSHIECLTREQQHHLVHLQSQERRPFRLIGIGATSLVELAATNQIVAELYYCFAMTQIGCQPLSQRPDDVEPLFRHYLQKACLRLNHPVPEIDGELLKGMRRRVWLSNVRELANAAELFAVGLLPLAETANPQLHLPQPTPLDRRVDEYERQIITEALNIHQGRINEVAEYLQIPRKKLYLRMRKYGLSKEHYKF</sequence>
<dbReference type="InterPro" id="IPR002197">
    <property type="entry name" value="HTH_Fis"/>
</dbReference>
<evidence type="ECO:0000256" key="4">
    <source>
        <dbReference type="ARBA" id="ARBA00023012"/>
    </source>
</evidence>
<dbReference type="PROSITE" id="PS50045">
    <property type="entry name" value="SIGMA54_INTERACT_4"/>
    <property type="match status" value="1"/>
</dbReference>
<reference evidence="10" key="2">
    <citation type="journal article" date="2021" name="Microb. Genom.">
        <title>A genomic epidemiological study shows that prevalence of antimicrobial resistance in Enterobacterales is associated with the livestock host, as well as antimicrobial usage.</title>
        <authorList>
            <person name="AbuOun M."/>
            <person name="Jones H."/>
            <person name="Stubberfield E."/>
            <person name="Gilson D."/>
            <person name="Shaw L.P."/>
            <person name="Hubbard A.T.M."/>
            <person name="Chau K.K."/>
            <person name="Sebra R."/>
            <person name="Peto T.E.A."/>
            <person name="Crook D.W."/>
            <person name="Read D.S."/>
            <person name="Gweon H.S."/>
            <person name="Walker A.S."/>
            <person name="Stoesser N."/>
            <person name="Smith R.P."/>
            <person name="Anjum M.F."/>
            <person name="On Behalf Of The Rehab Consortium."/>
        </authorList>
    </citation>
    <scope>NUCLEOTIDE SEQUENCE</scope>
    <source>
        <strain evidence="10">RHBSTW-00370</strain>
    </source>
</reference>
<dbReference type="GO" id="GO:0000160">
    <property type="term" value="P:phosphorelay signal transduction system"/>
    <property type="evidence" value="ECO:0007669"/>
    <property type="project" value="UniProtKB-KW"/>
</dbReference>
<dbReference type="CDD" id="cd17549">
    <property type="entry name" value="REC_DctD-like"/>
    <property type="match status" value="1"/>
</dbReference>
<dbReference type="SUPFAM" id="SSF52172">
    <property type="entry name" value="CheY-like"/>
    <property type="match status" value="1"/>
</dbReference>
<dbReference type="InterPro" id="IPR058031">
    <property type="entry name" value="AAA_lid_NorR"/>
</dbReference>
<dbReference type="GO" id="GO:0006355">
    <property type="term" value="P:regulation of DNA-templated transcription"/>
    <property type="evidence" value="ECO:0007669"/>
    <property type="project" value="InterPro"/>
</dbReference>
<dbReference type="Pfam" id="PF25601">
    <property type="entry name" value="AAA_lid_14"/>
    <property type="match status" value="1"/>
</dbReference>
<dbReference type="Gene3D" id="3.40.50.2300">
    <property type="match status" value="1"/>
</dbReference>
<keyword evidence="6" id="KW-0804">Transcription</keyword>
<keyword evidence="13" id="KW-1185">Reference proteome</keyword>
<dbReference type="SUPFAM" id="SSF52540">
    <property type="entry name" value="P-loop containing nucleoside triphosphate hydrolases"/>
    <property type="match status" value="1"/>
</dbReference>
<dbReference type="RefSeq" id="WP_003839279.1">
    <property type="nucleotide sequence ID" value="NZ_AP028314.1"/>
</dbReference>
<keyword evidence="1 7" id="KW-0597">Phosphoprotein</keyword>
<proteinExistence type="predicted"/>
<evidence type="ECO:0000256" key="6">
    <source>
        <dbReference type="ARBA" id="ARBA00023163"/>
    </source>
</evidence>
<feature type="domain" description="Response regulatory" evidence="9">
    <location>
        <begin position="7"/>
        <end position="121"/>
    </location>
</feature>
<evidence type="ECO:0000256" key="3">
    <source>
        <dbReference type="ARBA" id="ARBA00022840"/>
    </source>
</evidence>
<dbReference type="EMBL" id="CP056573">
    <property type="protein sequence ID" value="QLV29831.1"/>
    <property type="molecule type" value="Genomic_DNA"/>
</dbReference>
<dbReference type="InterPro" id="IPR009057">
    <property type="entry name" value="Homeodomain-like_sf"/>
</dbReference>
<dbReference type="InterPro" id="IPR027417">
    <property type="entry name" value="P-loop_NTPase"/>
</dbReference>
<gene>
    <name evidence="10" type="primary">pgtA</name>
    <name evidence="10" type="ORF">HV178_07535</name>
    <name evidence="11" type="ORF">O4000_06975</name>
</gene>
<dbReference type="Proteomes" id="UP000512222">
    <property type="component" value="Chromosome"/>
</dbReference>
<keyword evidence="4" id="KW-0902">Two-component regulatory system</keyword>
<evidence type="ECO:0000259" key="8">
    <source>
        <dbReference type="PROSITE" id="PS50045"/>
    </source>
</evidence>
<reference evidence="12" key="1">
    <citation type="submission" date="2020-06" db="EMBL/GenBank/DDBJ databases">
        <title>REHAB project genomes.</title>
        <authorList>
            <person name="Shaw L.P."/>
        </authorList>
    </citation>
    <scope>NUCLEOTIDE SEQUENCE [LARGE SCALE GENOMIC DNA]</scope>
    <source>
        <strain evidence="12">RHBSTW-00370</strain>
    </source>
</reference>
<evidence type="ECO:0000313" key="11">
    <source>
        <dbReference type="EMBL" id="WAZ58631.1"/>
    </source>
</evidence>
<dbReference type="InterPro" id="IPR011006">
    <property type="entry name" value="CheY-like_superfamily"/>
</dbReference>
<dbReference type="Gene3D" id="1.10.8.60">
    <property type="match status" value="1"/>
</dbReference>
<evidence type="ECO:0000256" key="7">
    <source>
        <dbReference type="PROSITE-ProRule" id="PRU00169"/>
    </source>
</evidence>
<feature type="domain" description="Sigma-54 factor interaction" evidence="8">
    <location>
        <begin position="142"/>
        <end position="341"/>
    </location>
</feature>
<evidence type="ECO:0000313" key="10">
    <source>
        <dbReference type="EMBL" id="QLV29831.1"/>
    </source>
</evidence>
<dbReference type="GO" id="GO:0005524">
    <property type="term" value="F:ATP binding"/>
    <property type="evidence" value="ECO:0007669"/>
    <property type="project" value="UniProtKB-KW"/>
</dbReference>
<keyword evidence="2" id="KW-0547">Nucleotide-binding</keyword>
<keyword evidence="5" id="KW-0805">Transcription regulation</keyword>
<dbReference type="PROSITE" id="PS50110">
    <property type="entry name" value="RESPONSE_REGULATORY"/>
    <property type="match status" value="1"/>
</dbReference>
<dbReference type="GO" id="GO:0043565">
    <property type="term" value="F:sequence-specific DNA binding"/>
    <property type="evidence" value="ECO:0007669"/>
    <property type="project" value="InterPro"/>
</dbReference>
<evidence type="ECO:0000256" key="5">
    <source>
        <dbReference type="ARBA" id="ARBA00023015"/>
    </source>
</evidence>
<dbReference type="Proteomes" id="UP001164536">
    <property type="component" value="Chromosome"/>
</dbReference>
<protein>
    <submittedName>
        <fullName evidence="10">Two-component system response regulator PgtA</fullName>
    </submittedName>
</protein>
<dbReference type="SUPFAM" id="SSF46689">
    <property type="entry name" value="Homeodomain-like"/>
    <property type="match status" value="1"/>
</dbReference>